<keyword evidence="2" id="KW-0143">Chaperone</keyword>
<feature type="domain" description="J" evidence="4">
    <location>
        <begin position="3"/>
        <end position="68"/>
    </location>
</feature>
<feature type="transmembrane region" description="Helical" evidence="3">
    <location>
        <begin position="155"/>
        <end position="174"/>
    </location>
</feature>
<keyword evidence="6" id="KW-1185">Reference proteome</keyword>
<dbReference type="PROSITE" id="PS50076">
    <property type="entry name" value="DNAJ_2"/>
    <property type="match status" value="1"/>
</dbReference>
<proteinExistence type="predicted"/>
<dbReference type="EMBL" id="UGOA01000001">
    <property type="protein sequence ID" value="STX41522.1"/>
    <property type="molecule type" value="Genomic_DNA"/>
</dbReference>
<dbReference type="Pfam" id="PF00226">
    <property type="entry name" value="DnaJ"/>
    <property type="match status" value="1"/>
</dbReference>
<dbReference type="Gene3D" id="1.10.287.110">
    <property type="entry name" value="DnaJ domain"/>
    <property type="match status" value="1"/>
</dbReference>
<keyword evidence="3" id="KW-1133">Transmembrane helix</keyword>
<evidence type="ECO:0000313" key="5">
    <source>
        <dbReference type="EMBL" id="STX41522.1"/>
    </source>
</evidence>
<evidence type="ECO:0000256" key="2">
    <source>
        <dbReference type="ARBA" id="ARBA00023186"/>
    </source>
</evidence>
<dbReference type="InterPro" id="IPR050817">
    <property type="entry name" value="DjlA_DnaK_co-chaperone"/>
</dbReference>
<feature type="transmembrane region" description="Helical" evidence="3">
    <location>
        <begin position="113"/>
        <end position="135"/>
    </location>
</feature>
<dbReference type="PROSITE" id="PS00636">
    <property type="entry name" value="DNAJ_1"/>
    <property type="match status" value="1"/>
</dbReference>
<dbReference type="PANTHER" id="PTHR24074">
    <property type="entry name" value="CO-CHAPERONE PROTEIN DJLA"/>
    <property type="match status" value="1"/>
</dbReference>
<evidence type="ECO:0000256" key="1">
    <source>
        <dbReference type="ARBA" id="ARBA00022490"/>
    </source>
</evidence>
<keyword evidence="3" id="KW-0812">Transmembrane</keyword>
<keyword evidence="3" id="KW-0472">Membrane</keyword>
<dbReference type="CDD" id="cd06257">
    <property type="entry name" value="DnaJ"/>
    <property type="match status" value="1"/>
</dbReference>
<dbReference type="SMART" id="SM00271">
    <property type="entry name" value="DnaJ"/>
    <property type="match status" value="1"/>
</dbReference>
<dbReference type="RefSeq" id="WP_115220783.1">
    <property type="nucleotide sequence ID" value="NZ_CAXYJE010000011.1"/>
</dbReference>
<sequence length="204" mass="22553">MTTLYETLGVQVTASKEEIKNAYKKLAPQFHPDKNPDNATAAEKFKEINKAYEILSDDELRSKYDDENLCFHLTSRVKLALNTMPVFFSPYGSKSEFFKSLARPVTDTLENGIMTLGHAVGTIAYFGKMVLMSFLPETEPFVESMSYTGYHLALTLAYGVLTVLSPFMAVGSLITRSATSLLSSNSEGPEDNSVKLLTYPGYGL</sequence>
<dbReference type="SUPFAM" id="SSF46565">
    <property type="entry name" value="Chaperone J-domain"/>
    <property type="match status" value="1"/>
</dbReference>
<gene>
    <name evidence="5" type="primary">dnaJ_2</name>
    <name evidence="5" type="ORF">NCTC13292_01014</name>
</gene>
<organism evidence="5 6">
    <name type="scientific">Legionella donaldsonii</name>
    <dbReference type="NCBI Taxonomy" id="45060"/>
    <lineage>
        <taxon>Bacteria</taxon>
        <taxon>Pseudomonadati</taxon>
        <taxon>Pseudomonadota</taxon>
        <taxon>Gammaproteobacteria</taxon>
        <taxon>Legionellales</taxon>
        <taxon>Legionellaceae</taxon>
        <taxon>Legionella</taxon>
    </lineage>
</organism>
<dbReference type="PRINTS" id="PR00625">
    <property type="entry name" value="JDOMAIN"/>
</dbReference>
<dbReference type="AlphaFoldDB" id="A0A378J196"/>
<protein>
    <submittedName>
        <fullName evidence="5">Molecular chaperone DnaJ</fullName>
    </submittedName>
</protein>
<evidence type="ECO:0000313" key="6">
    <source>
        <dbReference type="Proteomes" id="UP000254677"/>
    </source>
</evidence>
<keyword evidence="1" id="KW-0963">Cytoplasm</keyword>
<reference evidence="5 6" key="1">
    <citation type="submission" date="2018-06" db="EMBL/GenBank/DDBJ databases">
        <authorList>
            <consortium name="Pathogen Informatics"/>
            <person name="Doyle S."/>
        </authorList>
    </citation>
    <scope>NUCLEOTIDE SEQUENCE [LARGE SCALE GENOMIC DNA]</scope>
    <source>
        <strain evidence="5 6">NCTC13292</strain>
    </source>
</reference>
<dbReference type="InterPro" id="IPR036869">
    <property type="entry name" value="J_dom_sf"/>
</dbReference>
<name>A0A378J196_9GAMM</name>
<evidence type="ECO:0000259" key="4">
    <source>
        <dbReference type="PROSITE" id="PS50076"/>
    </source>
</evidence>
<dbReference type="OrthoDB" id="9779889at2"/>
<accession>A0A378J196</accession>
<dbReference type="Proteomes" id="UP000254677">
    <property type="component" value="Unassembled WGS sequence"/>
</dbReference>
<dbReference type="InterPro" id="IPR001623">
    <property type="entry name" value="DnaJ_domain"/>
</dbReference>
<dbReference type="InterPro" id="IPR018253">
    <property type="entry name" value="DnaJ_domain_CS"/>
</dbReference>
<evidence type="ECO:0000256" key="3">
    <source>
        <dbReference type="SAM" id="Phobius"/>
    </source>
</evidence>